<keyword evidence="1 3" id="KW-0378">Hydrolase</keyword>
<dbReference type="Gene3D" id="3.40.50.1820">
    <property type="entry name" value="alpha/beta hydrolase"/>
    <property type="match status" value="1"/>
</dbReference>
<evidence type="ECO:0000259" key="2">
    <source>
        <dbReference type="Pfam" id="PF12697"/>
    </source>
</evidence>
<feature type="domain" description="AB hydrolase-1" evidence="2">
    <location>
        <begin position="11"/>
        <end position="262"/>
    </location>
</feature>
<dbReference type="InterPro" id="IPR029058">
    <property type="entry name" value="AB_hydrolase_fold"/>
</dbReference>
<dbReference type="InterPro" id="IPR050266">
    <property type="entry name" value="AB_hydrolase_sf"/>
</dbReference>
<dbReference type="PANTHER" id="PTHR43798">
    <property type="entry name" value="MONOACYLGLYCEROL LIPASE"/>
    <property type="match status" value="1"/>
</dbReference>
<dbReference type="Proteomes" id="UP000325243">
    <property type="component" value="Unassembled WGS sequence"/>
</dbReference>
<gene>
    <name evidence="3" type="ORF">FYC51_03310</name>
</gene>
<name>A0A5S4V0R7_9MICO</name>
<organism evidence="3 4">
    <name type="scientific">Agromyces mariniharenae</name>
    <dbReference type="NCBI Taxonomy" id="2604423"/>
    <lineage>
        <taxon>Bacteria</taxon>
        <taxon>Bacillati</taxon>
        <taxon>Actinomycetota</taxon>
        <taxon>Actinomycetes</taxon>
        <taxon>Micrococcales</taxon>
        <taxon>Microbacteriaceae</taxon>
        <taxon>Agromyces</taxon>
    </lineage>
</organism>
<keyword evidence="4" id="KW-1185">Reference proteome</keyword>
<dbReference type="AlphaFoldDB" id="A0A5S4V0R7"/>
<dbReference type="GO" id="GO:0016787">
    <property type="term" value="F:hydrolase activity"/>
    <property type="evidence" value="ECO:0007669"/>
    <property type="project" value="UniProtKB-KW"/>
</dbReference>
<dbReference type="RefSeq" id="WP_148732246.1">
    <property type="nucleotide sequence ID" value="NZ_VSSB01000001.1"/>
</dbReference>
<dbReference type="PANTHER" id="PTHR43798:SF31">
    <property type="entry name" value="AB HYDROLASE SUPERFAMILY PROTEIN YCLE"/>
    <property type="match status" value="1"/>
</dbReference>
<dbReference type="SUPFAM" id="SSF53474">
    <property type="entry name" value="alpha/beta-Hydrolases"/>
    <property type="match status" value="1"/>
</dbReference>
<dbReference type="GO" id="GO:0016020">
    <property type="term" value="C:membrane"/>
    <property type="evidence" value="ECO:0007669"/>
    <property type="project" value="TreeGrafter"/>
</dbReference>
<dbReference type="InterPro" id="IPR000073">
    <property type="entry name" value="AB_hydrolase_1"/>
</dbReference>
<reference evidence="3 4" key="1">
    <citation type="submission" date="2019-08" db="EMBL/GenBank/DDBJ databases">
        <authorList>
            <person name="Hu J."/>
        </authorList>
    </citation>
    <scope>NUCLEOTIDE SEQUENCE [LARGE SCALE GENOMIC DNA]</scope>
    <source>
        <strain evidence="3 4">NEAU-184</strain>
    </source>
</reference>
<evidence type="ECO:0000313" key="3">
    <source>
        <dbReference type="EMBL" id="TYL52784.1"/>
    </source>
</evidence>
<proteinExistence type="predicted"/>
<evidence type="ECO:0000313" key="4">
    <source>
        <dbReference type="Proteomes" id="UP000325243"/>
    </source>
</evidence>
<dbReference type="Pfam" id="PF12697">
    <property type="entry name" value="Abhydrolase_6"/>
    <property type="match status" value="1"/>
</dbReference>
<sequence>MTATDTTKATIVLVHGLWMTPKSWDTWAERFRAQGHEVIVPGWPGIDDRSVEDIRSNPAALKGVGLKQIADHYERIIRALPRTPIIMGHSFGGVITQMLADRGLGVAYVGVEPGQAAGITTLPLSTLWTGTPILSNPFDRNGAKPLSKSHFHFTFGNDLSRAESDRIWAEQAVNSYNRVFFEGVASTLNERGGVSHVDYARADRAPLLVITGEIDHVVPPAIGKAIVKKYRSTGSPATVDYREFAGRTHRIVSQDGWEEVADYALSWALEHAVAQPAAATPAA</sequence>
<accession>A0A5S4V0R7</accession>
<comment type="caution">
    <text evidence="3">The sequence shown here is derived from an EMBL/GenBank/DDBJ whole genome shotgun (WGS) entry which is preliminary data.</text>
</comment>
<protein>
    <submittedName>
        <fullName evidence="3">Alpha/beta hydrolase</fullName>
    </submittedName>
</protein>
<dbReference type="EMBL" id="VSSB01000001">
    <property type="protein sequence ID" value="TYL52784.1"/>
    <property type="molecule type" value="Genomic_DNA"/>
</dbReference>
<evidence type="ECO:0000256" key="1">
    <source>
        <dbReference type="ARBA" id="ARBA00022801"/>
    </source>
</evidence>